<dbReference type="GO" id="GO:0015888">
    <property type="term" value="P:thiamine transport"/>
    <property type="evidence" value="ECO:0007669"/>
    <property type="project" value="TreeGrafter"/>
</dbReference>
<dbReference type="PANTHER" id="PTHR30006:SF2">
    <property type="entry name" value="ABC TRANSPORTER SUBSTRATE-BINDING PROTEIN"/>
    <property type="match status" value="1"/>
</dbReference>
<dbReference type="Gene3D" id="3.40.190.10">
    <property type="entry name" value="Periplasmic binding protein-like II"/>
    <property type="match status" value="2"/>
</dbReference>
<sequence>MGARPPASEVNPLARRRLPFTCDPWPVTRRSIGSGPSPPSAVARSTARAARGDESEDNVIRKRTALATLALLTVSGLALAGCSSDTAGASTDGTDAAAATSLADFGDLAALEEAAKSEGSLNVIALPRDWANYGEILDLWAEKYPEIALNEATPDASSAEELQAAENLKGQDTAPDVFDVGLAVALANTDSFAPYKVAGWDDIPDALKEQSGLYTGDYGGYMAVGYDPDAVPAPDSLEDLLGADYKGKVAINGDPTQAGAAFAAVGLAAVQNGGSVDDFQAGIDFFQELNAAGNFVKIDPTPATIASGETPVVFDWDYLNVGYGTQLEGQRNWKVVVFPGTGYAGYYNQAINADAPHPAAARLWQEFLYSDEVQNLWLKGGARPVRAEAMETAGTIDDALFAALPETPEETVVPTAEQSEAASTLLGTAWATAVQ</sequence>
<feature type="region of interest" description="Disordered" evidence="2">
    <location>
        <begin position="25"/>
        <end position="57"/>
    </location>
</feature>
<dbReference type="Proteomes" id="UP000309133">
    <property type="component" value="Unassembled WGS sequence"/>
</dbReference>
<dbReference type="GO" id="GO:0030288">
    <property type="term" value="C:outer membrane-bounded periplasmic space"/>
    <property type="evidence" value="ECO:0007669"/>
    <property type="project" value="TreeGrafter"/>
</dbReference>
<evidence type="ECO:0000313" key="3">
    <source>
        <dbReference type="EMBL" id="THG32315.1"/>
    </source>
</evidence>
<dbReference type="GO" id="GO:0030976">
    <property type="term" value="F:thiamine pyrophosphate binding"/>
    <property type="evidence" value="ECO:0007669"/>
    <property type="project" value="TreeGrafter"/>
</dbReference>
<dbReference type="SUPFAM" id="SSF53850">
    <property type="entry name" value="Periplasmic binding protein-like II"/>
    <property type="match status" value="1"/>
</dbReference>
<proteinExistence type="predicted"/>
<evidence type="ECO:0000313" key="4">
    <source>
        <dbReference type="Proteomes" id="UP000309133"/>
    </source>
</evidence>
<dbReference type="OrthoDB" id="366726at2"/>
<organism evidence="3 4">
    <name type="scientific">Naasia lichenicola</name>
    <dbReference type="NCBI Taxonomy" id="2565933"/>
    <lineage>
        <taxon>Bacteria</taxon>
        <taxon>Bacillati</taxon>
        <taxon>Actinomycetota</taxon>
        <taxon>Actinomycetes</taxon>
        <taxon>Micrococcales</taxon>
        <taxon>Microbacteriaceae</taxon>
        <taxon>Naasia</taxon>
    </lineage>
</organism>
<evidence type="ECO:0000256" key="1">
    <source>
        <dbReference type="ARBA" id="ARBA00022729"/>
    </source>
</evidence>
<dbReference type="Pfam" id="PF13343">
    <property type="entry name" value="SBP_bac_6"/>
    <property type="match status" value="1"/>
</dbReference>
<keyword evidence="4" id="KW-1185">Reference proteome</keyword>
<protein>
    <submittedName>
        <fullName evidence="3">ABC transporter substrate-binding protein</fullName>
    </submittedName>
</protein>
<dbReference type="AlphaFoldDB" id="A0A4S4FRM0"/>
<keyword evidence="1" id="KW-0732">Signal</keyword>
<dbReference type="EMBL" id="SSSM01000002">
    <property type="protein sequence ID" value="THG32315.1"/>
    <property type="molecule type" value="Genomic_DNA"/>
</dbReference>
<comment type="caution">
    <text evidence="3">The sequence shown here is derived from an EMBL/GenBank/DDBJ whole genome shotgun (WGS) entry which is preliminary data.</text>
</comment>
<gene>
    <name evidence="3" type="ORF">E6C64_04655</name>
</gene>
<name>A0A4S4FRM0_9MICO</name>
<accession>A0A4S4FRM0</accession>
<evidence type="ECO:0000256" key="2">
    <source>
        <dbReference type="SAM" id="MobiDB-lite"/>
    </source>
</evidence>
<dbReference type="PANTHER" id="PTHR30006">
    <property type="entry name" value="THIAMINE-BINDING PERIPLASMIC PROTEIN-RELATED"/>
    <property type="match status" value="1"/>
</dbReference>
<feature type="compositionally biased region" description="Low complexity" evidence="2">
    <location>
        <begin position="40"/>
        <end position="49"/>
    </location>
</feature>
<reference evidence="3 4" key="1">
    <citation type="submission" date="2019-04" db="EMBL/GenBank/DDBJ databases">
        <authorList>
            <person name="Jiang L."/>
        </authorList>
    </citation>
    <scope>NUCLEOTIDE SEQUENCE [LARGE SCALE GENOMIC DNA]</scope>
    <source>
        <strain evidence="3 4">YIM 131853</strain>
    </source>
</reference>
<dbReference type="GO" id="GO:0030975">
    <property type="term" value="F:thiamine binding"/>
    <property type="evidence" value="ECO:0007669"/>
    <property type="project" value="TreeGrafter"/>
</dbReference>